<gene>
    <name evidence="4" type="ORF">HPP92_028483</name>
</gene>
<accession>A0A835P7B4</accession>
<dbReference type="InterPro" id="IPR031101">
    <property type="entry name" value="Ctr9"/>
</dbReference>
<keyword evidence="2 3" id="KW-0802">TPR repeat</keyword>
<reference evidence="4 5" key="1">
    <citation type="journal article" date="2020" name="Nat. Food">
        <title>A phased Vanilla planifolia genome enables genetic improvement of flavour and production.</title>
        <authorList>
            <person name="Hasing T."/>
            <person name="Tang H."/>
            <person name="Brym M."/>
            <person name="Khazi F."/>
            <person name="Huang T."/>
            <person name="Chambers A.H."/>
        </authorList>
    </citation>
    <scope>NUCLEOTIDE SEQUENCE [LARGE SCALE GENOMIC DNA]</scope>
    <source>
        <tissue evidence="4">Leaf</tissue>
    </source>
</reference>
<dbReference type="PANTHER" id="PTHR14027">
    <property type="entry name" value="RNA POLYMERASE-ASSOCIATED PROTEIN CTR9"/>
    <property type="match status" value="1"/>
</dbReference>
<dbReference type="PANTHER" id="PTHR14027:SF2">
    <property type="entry name" value="RNA POLYMERASE-ASSOCIATED PROTEIN CTR9 HOMOLOG"/>
    <property type="match status" value="1"/>
</dbReference>
<dbReference type="Gene3D" id="1.25.40.10">
    <property type="entry name" value="Tetratricopeptide repeat domain"/>
    <property type="match status" value="1"/>
</dbReference>
<name>A0A835P7B4_VANPL</name>
<proteinExistence type="predicted"/>
<sequence>MGVVRNFQNVFDAFGAQKVLRAYPSCPGAARLGIGYCRYRLGQFDKARQAFHRVLDLDPENIDALVALGIMELQTNEGEIVLVNLGGSAFFDVSHQPFFGSDLIEMVHVRSKLSKQERVALVRASRGDREKYKAKTIVKQKKVL</sequence>
<keyword evidence="5" id="KW-1185">Reference proteome</keyword>
<evidence type="ECO:0008006" key="6">
    <source>
        <dbReference type="Google" id="ProtNLM"/>
    </source>
</evidence>
<feature type="repeat" description="TPR" evidence="3">
    <location>
        <begin position="28"/>
        <end position="61"/>
    </location>
</feature>
<dbReference type="Proteomes" id="UP000636800">
    <property type="component" value="Unassembled WGS sequence"/>
</dbReference>
<protein>
    <recommendedName>
        <fullName evidence="6">Tetratricopeptide repeat protein</fullName>
    </recommendedName>
</protein>
<keyword evidence="1" id="KW-0677">Repeat</keyword>
<dbReference type="AlphaFoldDB" id="A0A835P7B4"/>
<dbReference type="OrthoDB" id="785997at2759"/>
<dbReference type="PROSITE" id="PS50005">
    <property type="entry name" value="TPR"/>
    <property type="match status" value="1"/>
</dbReference>
<evidence type="ECO:0000313" key="4">
    <source>
        <dbReference type="EMBL" id="KAG0447180.1"/>
    </source>
</evidence>
<dbReference type="SMART" id="SM00028">
    <property type="entry name" value="TPR"/>
    <property type="match status" value="1"/>
</dbReference>
<evidence type="ECO:0000313" key="5">
    <source>
        <dbReference type="Proteomes" id="UP000636800"/>
    </source>
</evidence>
<evidence type="ECO:0000256" key="2">
    <source>
        <dbReference type="ARBA" id="ARBA00022803"/>
    </source>
</evidence>
<dbReference type="SUPFAM" id="SSF48452">
    <property type="entry name" value="TPR-like"/>
    <property type="match status" value="1"/>
</dbReference>
<dbReference type="InterPro" id="IPR011990">
    <property type="entry name" value="TPR-like_helical_dom_sf"/>
</dbReference>
<organism evidence="4 5">
    <name type="scientific">Vanilla planifolia</name>
    <name type="common">Vanilla</name>
    <dbReference type="NCBI Taxonomy" id="51239"/>
    <lineage>
        <taxon>Eukaryota</taxon>
        <taxon>Viridiplantae</taxon>
        <taxon>Streptophyta</taxon>
        <taxon>Embryophyta</taxon>
        <taxon>Tracheophyta</taxon>
        <taxon>Spermatophyta</taxon>
        <taxon>Magnoliopsida</taxon>
        <taxon>Liliopsida</taxon>
        <taxon>Asparagales</taxon>
        <taxon>Orchidaceae</taxon>
        <taxon>Vanilloideae</taxon>
        <taxon>Vanilleae</taxon>
        <taxon>Vanilla</taxon>
    </lineage>
</organism>
<dbReference type="Pfam" id="PF00515">
    <property type="entry name" value="TPR_1"/>
    <property type="match status" value="1"/>
</dbReference>
<dbReference type="InterPro" id="IPR019734">
    <property type="entry name" value="TPR_rpt"/>
</dbReference>
<dbReference type="GO" id="GO:0006368">
    <property type="term" value="P:transcription elongation by RNA polymerase II"/>
    <property type="evidence" value="ECO:0007669"/>
    <property type="project" value="TreeGrafter"/>
</dbReference>
<dbReference type="GO" id="GO:0000993">
    <property type="term" value="F:RNA polymerase II complex binding"/>
    <property type="evidence" value="ECO:0007669"/>
    <property type="project" value="TreeGrafter"/>
</dbReference>
<evidence type="ECO:0000256" key="3">
    <source>
        <dbReference type="PROSITE-ProRule" id="PRU00339"/>
    </source>
</evidence>
<comment type="caution">
    <text evidence="4">The sequence shown here is derived from an EMBL/GenBank/DDBJ whole genome shotgun (WGS) entry which is preliminary data.</text>
</comment>
<dbReference type="GO" id="GO:0016593">
    <property type="term" value="C:Cdc73/Paf1 complex"/>
    <property type="evidence" value="ECO:0007669"/>
    <property type="project" value="TreeGrafter"/>
</dbReference>
<evidence type="ECO:0000256" key="1">
    <source>
        <dbReference type="ARBA" id="ARBA00022737"/>
    </source>
</evidence>
<dbReference type="EMBL" id="JADCNL010000494">
    <property type="protein sequence ID" value="KAG0447180.1"/>
    <property type="molecule type" value="Genomic_DNA"/>
</dbReference>
<dbReference type="GO" id="GO:0006355">
    <property type="term" value="P:regulation of DNA-templated transcription"/>
    <property type="evidence" value="ECO:0007669"/>
    <property type="project" value="InterPro"/>
</dbReference>